<evidence type="ECO:0000313" key="6">
    <source>
        <dbReference type="Proteomes" id="UP000824112"/>
    </source>
</evidence>
<name>A0A9D1M9A7_9BACT</name>
<dbReference type="InterPro" id="IPR016039">
    <property type="entry name" value="Thiolase-like"/>
</dbReference>
<evidence type="ECO:0000259" key="3">
    <source>
        <dbReference type="Pfam" id="PF08541"/>
    </source>
</evidence>
<protein>
    <submittedName>
        <fullName evidence="5">Ketoacyl-ACP synthase III</fullName>
    </submittedName>
</protein>
<dbReference type="InterPro" id="IPR013751">
    <property type="entry name" value="ACP_syn_III_N"/>
</dbReference>
<dbReference type="Pfam" id="PF08545">
    <property type="entry name" value="ACP_syn_III"/>
    <property type="match status" value="1"/>
</dbReference>
<dbReference type="Pfam" id="PF08541">
    <property type="entry name" value="ACP_syn_III_C"/>
    <property type="match status" value="1"/>
</dbReference>
<comment type="caution">
    <text evidence="5">The sequence shown here is derived from an EMBL/GenBank/DDBJ whole genome shotgun (WGS) entry which is preliminary data.</text>
</comment>
<reference evidence="5" key="1">
    <citation type="submission" date="2020-10" db="EMBL/GenBank/DDBJ databases">
        <authorList>
            <person name="Gilroy R."/>
        </authorList>
    </citation>
    <scope>NUCLEOTIDE SEQUENCE</scope>
    <source>
        <strain evidence="5">CHK158-818</strain>
    </source>
</reference>
<reference evidence="5" key="2">
    <citation type="journal article" date="2021" name="PeerJ">
        <title>Extensive microbial diversity within the chicken gut microbiome revealed by metagenomics and culture.</title>
        <authorList>
            <person name="Gilroy R."/>
            <person name="Ravi A."/>
            <person name="Getino M."/>
            <person name="Pursley I."/>
            <person name="Horton D.L."/>
            <person name="Alikhan N.F."/>
            <person name="Baker D."/>
            <person name="Gharbi K."/>
            <person name="Hall N."/>
            <person name="Watson M."/>
            <person name="Adriaenssens E.M."/>
            <person name="Foster-Nyarko E."/>
            <person name="Jarju S."/>
            <person name="Secka A."/>
            <person name="Antonio M."/>
            <person name="Oren A."/>
            <person name="Chaudhuri R.R."/>
            <person name="La Ragione R."/>
            <person name="Hildebrand F."/>
            <person name="Pallen M.J."/>
        </authorList>
    </citation>
    <scope>NUCLEOTIDE SEQUENCE</scope>
    <source>
        <strain evidence="5">CHK158-818</strain>
    </source>
</reference>
<dbReference type="GO" id="GO:0004315">
    <property type="term" value="F:3-oxoacyl-[acyl-carrier-protein] synthase activity"/>
    <property type="evidence" value="ECO:0007669"/>
    <property type="project" value="InterPro"/>
</dbReference>
<dbReference type="PANTHER" id="PTHR34069">
    <property type="entry name" value="3-OXOACYL-[ACYL-CARRIER-PROTEIN] SYNTHASE 3"/>
    <property type="match status" value="1"/>
</dbReference>
<organism evidence="5 6">
    <name type="scientific">Candidatus Gallibacteroides avistercoris</name>
    <dbReference type="NCBI Taxonomy" id="2840833"/>
    <lineage>
        <taxon>Bacteria</taxon>
        <taxon>Pseudomonadati</taxon>
        <taxon>Bacteroidota</taxon>
        <taxon>Bacteroidia</taxon>
        <taxon>Bacteroidales</taxon>
        <taxon>Bacteroidaceae</taxon>
        <taxon>Bacteroidaceae incertae sedis</taxon>
        <taxon>Candidatus Gallibacteroides</taxon>
    </lineage>
</organism>
<feature type="domain" description="Beta-ketoacyl-[acyl-carrier-protein] synthase III C-terminal" evidence="3">
    <location>
        <begin position="228"/>
        <end position="313"/>
    </location>
</feature>
<dbReference type="SUPFAM" id="SSF53901">
    <property type="entry name" value="Thiolase-like"/>
    <property type="match status" value="1"/>
</dbReference>
<dbReference type="Proteomes" id="UP000824112">
    <property type="component" value="Unassembled WGS sequence"/>
</dbReference>
<keyword evidence="2" id="KW-0012">Acyltransferase</keyword>
<proteinExistence type="predicted"/>
<sequence>MFINAQGHYVPSLRIGNDYFFNLNGLTSDWILQRTGISTRSRTAEGEDAHTMGLEAIKNAIPNLPYPIEEVDLIVAASYSPIDTVGTLAHIAQREFNMPNAKAVYASSACSSFANGLEIIEGYFAMGKASKALIICSEHNTAYSNETDPKAGHLWGDAAVALFVSKDRQKENEPEILEIFTRGLGHVGKGPEGVSLRPKTTGISMPYGKDVFIHACKYMCEVLNVLTQKKNISVQDLTYIICHQANLRIVANVQHQLEVPMERFLNNIQELGNTGSASAALVLSQNWDKMKKGDLVGLTVFGGGYSSGGFLVQF</sequence>
<evidence type="ECO:0000313" key="5">
    <source>
        <dbReference type="EMBL" id="HIU56056.1"/>
    </source>
</evidence>
<dbReference type="PANTHER" id="PTHR34069:SF2">
    <property type="entry name" value="BETA-KETOACYL-[ACYL-CARRIER-PROTEIN] SYNTHASE III"/>
    <property type="match status" value="1"/>
</dbReference>
<feature type="domain" description="Beta-ketoacyl-[acyl-carrier-protein] synthase III N-terminal" evidence="4">
    <location>
        <begin position="107"/>
        <end position="173"/>
    </location>
</feature>
<dbReference type="EMBL" id="DVNA01000222">
    <property type="protein sequence ID" value="HIU56056.1"/>
    <property type="molecule type" value="Genomic_DNA"/>
</dbReference>
<dbReference type="InterPro" id="IPR013747">
    <property type="entry name" value="ACP_syn_III_C"/>
</dbReference>
<evidence type="ECO:0000259" key="4">
    <source>
        <dbReference type="Pfam" id="PF08545"/>
    </source>
</evidence>
<evidence type="ECO:0000256" key="1">
    <source>
        <dbReference type="ARBA" id="ARBA00022679"/>
    </source>
</evidence>
<gene>
    <name evidence="5" type="ORF">IAB03_09670</name>
</gene>
<dbReference type="GO" id="GO:0006633">
    <property type="term" value="P:fatty acid biosynthetic process"/>
    <property type="evidence" value="ECO:0007669"/>
    <property type="project" value="InterPro"/>
</dbReference>
<evidence type="ECO:0000256" key="2">
    <source>
        <dbReference type="ARBA" id="ARBA00023315"/>
    </source>
</evidence>
<dbReference type="GO" id="GO:0044550">
    <property type="term" value="P:secondary metabolite biosynthetic process"/>
    <property type="evidence" value="ECO:0007669"/>
    <property type="project" value="TreeGrafter"/>
</dbReference>
<accession>A0A9D1M9A7</accession>
<keyword evidence="1" id="KW-0808">Transferase</keyword>
<dbReference type="Gene3D" id="3.40.47.10">
    <property type="match status" value="2"/>
</dbReference>
<dbReference type="AlphaFoldDB" id="A0A9D1M9A7"/>